<protein>
    <submittedName>
        <fullName evidence="2">Helix-turn-helix transcriptional regulator</fullName>
    </submittedName>
</protein>
<dbReference type="PROSITE" id="PS50943">
    <property type="entry name" value="HTH_CROC1"/>
    <property type="match status" value="1"/>
</dbReference>
<name>A0A8J7RQW7_9HYPH</name>
<keyword evidence="3" id="KW-1185">Reference proteome</keyword>
<sequence>MSQRKLGETLGVTFQQIQKYERGMNRIAVTTLVRAAAVLDAPLSFFLEGIGPQRQEPERPTLYGRDARLAQALAGIEDRRVRAAVRTLVRALSTERQP</sequence>
<proteinExistence type="predicted"/>
<dbReference type="AlphaFoldDB" id="A0A8J7RQW7"/>
<dbReference type="InterPro" id="IPR001387">
    <property type="entry name" value="Cro/C1-type_HTH"/>
</dbReference>
<dbReference type="CDD" id="cd00093">
    <property type="entry name" value="HTH_XRE"/>
    <property type="match status" value="1"/>
</dbReference>
<organism evidence="2 3">
    <name type="scientific">Tianweitania sediminis</name>
    <dbReference type="NCBI Taxonomy" id="1502156"/>
    <lineage>
        <taxon>Bacteria</taxon>
        <taxon>Pseudomonadati</taxon>
        <taxon>Pseudomonadota</taxon>
        <taxon>Alphaproteobacteria</taxon>
        <taxon>Hyphomicrobiales</taxon>
        <taxon>Phyllobacteriaceae</taxon>
        <taxon>Tianweitania</taxon>
    </lineage>
</organism>
<dbReference type="EMBL" id="JAGIYY010000007">
    <property type="protein sequence ID" value="MBP0440424.1"/>
    <property type="molecule type" value="Genomic_DNA"/>
</dbReference>
<dbReference type="Pfam" id="PF01381">
    <property type="entry name" value="HTH_3"/>
    <property type="match status" value="1"/>
</dbReference>
<evidence type="ECO:0000259" key="1">
    <source>
        <dbReference type="PROSITE" id="PS50943"/>
    </source>
</evidence>
<evidence type="ECO:0000313" key="3">
    <source>
        <dbReference type="Proteomes" id="UP000666240"/>
    </source>
</evidence>
<gene>
    <name evidence="2" type="ORF">J5Y06_17375</name>
</gene>
<evidence type="ECO:0000313" key="2">
    <source>
        <dbReference type="EMBL" id="MBP0440424.1"/>
    </source>
</evidence>
<dbReference type="Gene3D" id="1.10.260.40">
    <property type="entry name" value="lambda repressor-like DNA-binding domains"/>
    <property type="match status" value="1"/>
</dbReference>
<feature type="domain" description="HTH cro/C1-type" evidence="1">
    <location>
        <begin position="1"/>
        <end position="46"/>
    </location>
</feature>
<reference evidence="2" key="1">
    <citation type="submission" date="2021-03" db="EMBL/GenBank/DDBJ databases">
        <title>Genome sequencing and assembly of Tianweitania sediminis.</title>
        <authorList>
            <person name="Chhetri G."/>
        </authorList>
    </citation>
    <scope>NUCLEOTIDE SEQUENCE</scope>
    <source>
        <strain evidence="2">Z8</strain>
    </source>
</reference>
<dbReference type="SUPFAM" id="SSF47413">
    <property type="entry name" value="lambda repressor-like DNA-binding domains"/>
    <property type="match status" value="1"/>
</dbReference>
<dbReference type="GO" id="GO:0003677">
    <property type="term" value="F:DNA binding"/>
    <property type="evidence" value="ECO:0007669"/>
    <property type="project" value="InterPro"/>
</dbReference>
<dbReference type="InterPro" id="IPR010982">
    <property type="entry name" value="Lambda_DNA-bd_dom_sf"/>
</dbReference>
<dbReference type="Proteomes" id="UP000666240">
    <property type="component" value="Unassembled WGS sequence"/>
</dbReference>
<accession>A0A8J7RQW7</accession>
<comment type="caution">
    <text evidence="2">The sequence shown here is derived from an EMBL/GenBank/DDBJ whole genome shotgun (WGS) entry which is preliminary data.</text>
</comment>